<protein>
    <recommendedName>
        <fullName evidence="6">Mid2 domain-containing protein</fullName>
    </recommendedName>
</protein>
<keyword evidence="2" id="KW-0472">Membrane</keyword>
<sequence length="540" mass="56611">MLPAIVWMALGIQIYALGAIHGGSMAGNISYTARLNTAAVSNYRSAMVQGITTKTLSNFGGYRQSLVGDEADTSPTQGFDGKATVLTSPSNAQRVRSSDASFLTASSFLSSRTFASANSETRTEPETTAKSLSPAIKQSTWAAVSRLSNPISTGSADKPWILETSVMTHQITITKTMAQAGTASVDSTPPDSTAETHSTPVLWSRPTPVVSTSMDFTAPAIVTVTQYTSTSSRSSASGSHYSVVSLESLQAATSVIQTSRSSIRKTATSSYNSVLLLSSTRPLHSSSWSSFVTKIDSSLSLSSNIPLLPASRQTGARFSEAAVKTSGAGPSKGTPTIDRIPTYSPFMHTSAAVILPDPAKFRSSMIHENMNIPIHTATSSDSTAAPVTQAPTSDVTTSFGPHPDSGSSGWTRQTTSNAFGLTNFATATSDGQSSVGSGEFWTSTVTSTASVIVPNHDPFTANADAVSTEKQKKTTVGVTVGAVTTGMAFIVIVFCFASRRRRRAYSFRRAASDSGSENTLDFRCAGLGAATQLSETQKLH</sequence>
<dbReference type="VEuPathDB" id="FungiDB:PV06_11467"/>
<evidence type="ECO:0000313" key="4">
    <source>
        <dbReference type="EMBL" id="KIW36246.1"/>
    </source>
</evidence>
<evidence type="ECO:0000256" key="3">
    <source>
        <dbReference type="SAM" id="SignalP"/>
    </source>
</evidence>
<dbReference type="EMBL" id="KN847365">
    <property type="protein sequence ID" value="KIW36246.1"/>
    <property type="molecule type" value="Genomic_DNA"/>
</dbReference>
<evidence type="ECO:0000313" key="5">
    <source>
        <dbReference type="Proteomes" id="UP000053342"/>
    </source>
</evidence>
<feature type="chain" id="PRO_5002238133" description="Mid2 domain-containing protein" evidence="3">
    <location>
        <begin position="27"/>
        <end position="540"/>
    </location>
</feature>
<evidence type="ECO:0000256" key="2">
    <source>
        <dbReference type="SAM" id="Phobius"/>
    </source>
</evidence>
<keyword evidence="3" id="KW-0732">Signal</keyword>
<feature type="signal peptide" evidence="3">
    <location>
        <begin position="1"/>
        <end position="26"/>
    </location>
</feature>
<reference evidence="4 5" key="1">
    <citation type="submission" date="2015-01" db="EMBL/GenBank/DDBJ databases">
        <title>The Genome Sequence of Exophiala oligosperma CBS72588.</title>
        <authorList>
            <consortium name="The Broad Institute Genomics Platform"/>
            <person name="Cuomo C."/>
            <person name="de Hoog S."/>
            <person name="Gorbushina A."/>
            <person name="Stielow B."/>
            <person name="Teixiera M."/>
            <person name="Abouelleil A."/>
            <person name="Chapman S.B."/>
            <person name="Priest M."/>
            <person name="Young S.K."/>
            <person name="Wortman J."/>
            <person name="Nusbaum C."/>
            <person name="Birren B."/>
        </authorList>
    </citation>
    <scope>NUCLEOTIDE SEQUENCE [LARGE SCALE GENOMIC DNA]</scope>
    <source>
        <strain evidence="4 5">CBS 72588</strain>
    </source>
</reference>
<feature type="region of interest" description="Disordered" evidence="1">
    <location>
        <begin position="377"/>
        <end position="410"/>
    </location>
</feature>
<feature type="region of interest" description="Disordered" evidence="1">
    <location>
        <begin position="115"/>
        <end position="134"/>
    </location>
</feature>
<name>A0A0D2A7D5_9EURO</name>
<feature type="region of interest" description="Disordered" evidence="1">
    <location>
        <begin position="180"/>
        <end position="199"/>
    </location>
</feature>
<keyword evidence="2" id="KW-1133">Transmembrane helix</keyword>
<dbReference type="GeneID" id="27363541"/>
<proteinExistence type="predicted"/>
<dbReference type="AlphaFoldDB" id="A0A0D2A7D5"/>
<evidence type="ECO:0000256" key="1">
    <source>
        <dbReference type="SAM" id="MobiDB-lite"/>
    </source>
</evidence>
<keyword evidence="2" id="KW-0812">Transmembrane</keyword>
<organism evidence="4 5">
    <name type="scientific">Exophiala oligosperma</name>
    <dbReference type="NCBI Taxonomy" id="215243"/>
    <lineage>
        <taxon>Eukaryota</taxon>
        <taxon>Fungi</taxon>
        <taxon>Dikarya</taxon>
        <taxon>Ascomycota</taxon>
        <taxon>Pezizomycotina</taxon>
        <taxon>Eurotiomycetes</taxon>
        <taxon>Chaetothyriomycetidae</taxon>
        <taxon>Chaetothyriales</taxon>
        <taxon>Herpotrichiellaceae</taxon>
        <taxon>Exophiala</taxon>
    </lineage>
</organism>
<accession>A0A0D2A7D5</accession>
<keyword evidence="5" id="KW-1185">Reference proteome</keyword>
<evidence type="ECO:0008006" key="6">
    <source>
        <dbReference type="Google" id="ProtNLM"/>
    </source>
</evidence>
<dbReference type="Proteomes" id="UP000053342">
    <property type="component" value="Unassembled WGS sequence"/>
</dbReference>
<dbReference type="HOGENOM" id="CLU_504352_0_0_1"/>
<feature type="transmembrane region" description="Helical" evidence="2">
    <location>
        <begin position="476"/>
        <end position="498"/>
    </location>
</feature>
<dbReference type="RefSeq" id="XP_016256462.1">
    <property type="nucleotide sequence ID" value="XM_016413152.1"/>
</dbReference>
<gene>
    <name evidence="4" type="ORF">PV06_11467</name>
</gene>